<dbReference type="STRING" id="94643.A0A2A9MHA9"/>
<evidence type="ECO:0000256" key="4">
    <source>
        <dbReference type="ARBA" id="ARBA00022781"/>
    </source>
</evidence>
<evidence type="ECO:0000256" key="3">
    <source>
        <dbReference type="ARBA" id="ARBA00022448"/>
    </source>
</evidence>
<organism evidence="9 10">
    <name type="scientific">Besnoitia besnoiti</name>
    <name type="common">Apicomplexan protozoan</name>
    <dbReference type="NCBI Taxonomy" id="94643"/>
    <lineage>
        <taxon>Eukaryota</taxon>
        <taxon>Sar</taxon>
        <taxon>Alveolata</taxon>
        <taxon>Apicomplexa</taxon>
        <taxon>Conoidasida</taxon>
        <taxon>Coccidia</taxon>
        <taxon>Eucoccidiorida</taxon>
        <taxon>Eimeriorina</taxon>
        <taxon>Sarcocystidae</taxon>
        <taxon>Besnoitia</taxon>
    </lineage>
</organism>
<dbReference type="RefSeq" id="XP_029218801.1">
    <property type="nucleotide sequence ID" value="XM_029365218.1"/>
</dbReference>
<dbReference type="GeneID" id="40311751"/>
<dbReference type="SUPFAM" id="SSF47928">
    <property type="entry name" value="N-terminal domain of the delta subunit of the F1F0-ATP synthase"/>
    <property type="match status" value="1"/>
</dbReference>
<evidence type="ECO:0000256" key="2">
    <source>
        <dbReference type="ARBA" id="ARBA00007046"/>
    </source>
</evidence>
<reference evidence="9 10" key="1">
    <citation type="submission" date="2017-09" db="EMBL/GenBank/DDBJ databases">
        <title>Genome sequencing of Besnoitia besnoiti strain Bb-Ger1.</title>
        <authorList>
            <person name="Schares G."/>
            <person name="Venepally P."/>
            <person name="Lorenzi H.A."/>
        </authorList>
    </citation>
    <scope>NUCLEOTIDE SEQUENCE [LARGE SCALE GENOMIC DNA]</scope>
    <source>
        <strain evidence="9 10">Bb-Ger1</strain>
    </source>
</reference>
<dbReference type="VEuPathDB" id="ToxoDB:BESB_068250"/>
<dbReference type="NCBIfam" id="TIGR01145">
    <property type="entry name" value="ATP_synt_delta"/>
    <property type="match status" value="1"/>
</dbReference>
<dbReference type="OrthoDB" id="1262810at2759"/>
<keyword evidence="5" id="KW-0406">Ion transport</keyword>
<sequence length="263" mass="28593">MALSPVSRRLLFSSLIPRGQLAVPSLSYCPSGSAFASQQRASLAFAPRLTPSLSPAATPLLCSRLAFSTASGGKADQPGEAANQTLEGRYASALFRVVKKKNQLEKVYGDLESMKSALKDSSEFRLFVDSPAVSVQQKLDVLKHLANRYKFDAFTANLLATLVENRRLPMLVRVIDAFDAMYRKEKGEVKCTVTSAGPLSPQQQKEVVAALQKRAGSHARLIVDYVVSPQIMGGLVVRLGEQVLDFSVASRLERLQSQLLAPL</sequence>
<evidence type="ECO:0000256" key="5">
    <source>
        <dbReference type="ARBA" id="ARBA00023065"/>
    </source>
</evidence>
<dbReference type="KEGG" id="bbes:BESB_068250"/>
<dbReference type="GO" id="GO:0016020">
    <property type="term" value="C:membrane"/>
    <property type="evidence" value="ECO:0007669"/>
    <property type="project" value="UniProtKB-SubCell"/>
</dbReference>
<evidence type="ECO:0000313" key="9">
    <source>
        <dbReference type="EMBL" id="PFH34792.1"/>
    </source>
</evidence>
<evidence type="ECO:0000256" key="6">
    <source>
        <dbReference type="ARBA" id="ARBA00023078"/>
    </source>
</evidence>
<dbReference type="Proteomes" id="UP000224006">
    <property type="component" value="Chromosome VI"/>
</dbReference>
<gene>
    <name evidence="9" type="ORF">BESB_068250</name>
</gene>
<name>A0A2A9MHA9_BESBE</name>
<evidence type="ECO:0000256" key="1">
    <source>
        <dbReference type="ARBA" id="ARBA00004370"/>
    </source>
</evidence>
<evidence type="ECO:0000313" key="10">
    <source>
        <dbReference type="Proteomes" id="UP000224006"/>
    </source>
</evidence>
<keyword evidence="3" id="KW-0813">Transport</keyword>
<dbReference type="HAMAP" id="MF_01416">
    <property type="entry name" value="ATP_synth_delta_bact"/>
    <property type="match status" value="1"/>
</dbReference>
<keyword evidence="4" id="KW-0375">Hydrogen ion transport</keyword>
<comment type="caution">
    <text evidence="9">The sequence shown here is derived from an EMBL/GenBank/DDBJ whole genome shotgun (WGS) entry which is preliminary data.</text>
</comment>
<dbReference type="InterPro" id="IPR026015">
    <property type="entry name" value="ATP_synth_OSCP/delta_N_sf"/>
</dbReference>
<keyword evidence="10" id="KW-1185">Reference proteome</keyword>
<dbReference type="InterPro" id="IPR000711">
    <property type="entry name" value="ATPase_OSCP/dsu"/>
</dbReference>
<dbReference type="PRINTS" id="PR00125">
    <property type="entry name" value="ATPASEDELTA"/>
</dbReference>
<evidence type="ECO:0000256" key="8">
    <source>
        <dbReference type="ARBA" id="ARBA00023310"/>
    </source>
</evidence>
<dbReference type="Pfam" id="PF00213">
    <property type="entry name" value="OSCP"/>
    <property type="match status" value="1"/>
</dbReference>
<comment type="subcellular location">
    <subcellularLocation>
        <location evidence="1">Membrane</location>
    </subcellularLocation>
</comment>
<dbReference type="PANTHER" id="PTHR11910">
    <property type="entry name" value="ATP SYNTHASE DELTA CHAIN"/>
    <property type="match status" value="1"/>
</dbReference>
<dbReference type="AlphaFoldDB" id="A0A2A9MHA9"/>
<dbReference type="Gene3D" id="1.10.520.20">
    <property type="entry name" value="N-terminal domain of the delta subunit of the F1F0-ATP synthase"/>
    <property type="match status" value="1"/>
</dbReference>
<comment type="similarity">
    <text evidence="2">Belongs to the ATPase delta chain family.</text>
</comment>
<keyword evidence="8" id="KW-0066">ATP synthesis</keyword>
<dbReference type="GO" id="GO:0046933">
    <property type="term" value="F:proton-transporting ATP synthase activity, rotational mechanism"/>
    <property type="evidence" value="ECO:0007669"/>
    <property type="project" value="InterPro"/>
</dbReference>
<accession>A0A2A9MHA9</accession>
<dbReference type="EMBL" id="NWUJ01000006">
    <property type="protein sequence ID" value="PFH34792.1"/>
    <property type="molecule type" value="Genomic_DNA"/>
</dbReference>
<evidence type="ECO:0000256" key="7">
    <source>
        <dbReference type="ARBA" id="ARBA00023136"/>
    </source>
</evidence>
<keyword evidence="7" id="KW-0472">Membrane</keyword>
<keyword evidence="6" id="KW-0793">Thylakoid</keyword>
<proteinExistence type="inferred from homology"/>
<protein>
    <submittedName>
        <fullName evidence="9">ATP synthase F1, delta subunit protein</fullName>
    </submittedName>
</protein>